<feature type="transmembrane region" description="Helical" evidence="1">
    <location>
        <begin position="242"/>
        <end position="263"/>
    </location>
</feature>
<name>A0A1I7YLG4_9BILA</name>
<proteinExistence type="predicted"/>
<feature type="transmembrane region" description="Helical" evidence="1">
    <location>
        <begin position="92"/>
        <end position="115"/>
    </location>
</feature>
<keyword evidence="1" id="KW-0812">Transmembrane</keyword>
<evidence type="ECO:0000313" key="2">
    <source>
        <dbReference type="Proteomes" id="UP000095287"/>
    </source>
</evidence>
<accession>A0A1I7YLG4</accession>
<feature type="transmembrane region" description="Helical" evidence="1">
    <location>
        <begin position="330"/>
        <end position="351"/>
    </location>
</feature>
<evidence type="ECO:0000313" key="3">
    <source>
        <dbReference type="WBParaSite" id="L893_g1751.t1"/>
    </source>
</evidence>
<keyword evidence="1" id="KW-0472">Membrane</keyword>
<protein>
    <submittedName>
        <fullName evidence="3">G_PROTEIN_RECEP_F1_2 domain-containing protein</fullName>
    </submittedName>
</protein>
<dbReference type="Proteomes" id="UP000095287">
    <property type="component" value="Unplaced"/>
</dbReference>
<keyword evidence="1" id="KW-1133">Transmembrane helix</keyword>
<reference evidence="3" key="1">
    <citation type="submission" date="2016-11" db="UniProtKB">
        <authorList>
            <consortium name="WormBaseParasite"/>
        </authorList>
    </citation>
    <scope>IDENTIFICATION</scope>
</reference>
<keyword evidence="2" id="KW-1185">Reference proteome</keyword>
<evidence type="ECO:0000256" key="1">
    <source>
        <dbReference type="SAM" id="Phobius"/>
    </source>
</evidence>
<dbReference type="WBParaSite" id="L893_g1751.t1">
    <property type="protein sequence ID" value="L893_g1751.t1"/>
    <property type="gene ID" value="L893_g1751"/>
</dbReference>
<organism evidence="2 3">
    <name type="scientific">Steinernema glaseri</name>
    <dbReference type="NCBI Taxonomy" id="37863"/>
    <lineage>
        <taxon>Eukaryota</taxon>
        <taxon>Metazoa</taxon>
        <taxon>Ecdysozoa</taxon>
        <taxon>Nematoda</taxon>
        <taxon>Chromadorea</taxon>
        <taxon>Rhabditida</taxon>
        <taxon>Tylenchina</taxon>
        <taxon>Panagrolaimomorpha</taxon>
        <taxon>Strongyloidoidea</taxon>
        <taxon>Steinernematidae</taxon>
        <taxon>Steinernema</taxon>
    </lineage>
</organism>
<dbReference type="AlphaFoldDB" id="A0A1I7YLG4"/>
<sequence length="411" mass="45869">MVIHSVPIQRLNLFATFKALSLAVRAFRLPRLSNANRPVAFSTLSPVCLYKVMNGSRWGNGTLRGGGIQKIYGGGPVSDSMKAYKKKVDYRLGYCLILCLTTIATVLCIYGLFFLSGYQELTKYVNGTIDYLKDVEALSTTTESMPSTMSALTELDSVQSTEVENDGNETVSTETTTLPTTTTTVDPNMLTIPELNGIYASLNASYITVWNLCALNIIILILLIPFTCYFHQRSPTNKNAKIVYRVALFISLLFLLAQFIFLISPLLVSAFSFPGVVDRLFVTGKPQDPLLLSKLEDSYACNFDFHEVLVQYRLQEPCIPKIKNSLFPAYTVFMLIVIDLLPFAFLAYTYAWDACIKDAGIVREARYRVEVNNQRRPQTREQILTKTLGREIVTTTASAAENQGPQNAQLV</sequence>
<feature type="transmembrane region" description="Helical" evidence="1">
    <location>
        <begin position="209"/>
        <end position="230"/>
    </location>
</feature>